<dbReference type="VEuPathDB" id="FungiDB:EYZ11_010734"/>
<evidence type="ECO:0000256" key="1">
    <source>
        <dbReference type="SAM" id="MobiDB-lite"/>
    </source>
</evidence>
<feature type="compositionally biased region" description="Polar residues" evidence="1">
    <location>
        <begin position="96"/>
        <end position="110"/>
    </location>
</feature>
<keyword evidence="3" id="KW-1185">Reference proteome</keyword>
<gene>
    <name evidence="2" type="ORF">EYZ11_010734</name>
</gene>
<feature type="compositionally biased region" description="Acidic residues" evidence="1">
    <location>
        <begin position="364"/>
        <end position="376"/>
    </location>
</feature>
<feature type="compositionally biased region" description="Low complexity" evidence="1">
    <location>
        <begin position="354"/>
        <end position="363"/>
    </location>
</feature>
<proteinExistence type="predicted"/>
<dbReference type="STRING" id="1220188.A0A4S3J4L0"/>
<reference evidence="2 3" key="1">
    <citation type="submission" date="2019-03" db="EMBL/GenBank/DDBJ databases">
        <title>The genome sequence of a newly discovered highly antifungal drug resistant Aspergillus species, Aspergillus tanneri NIH 1004.</title>
        <authorList>
            <person name="Mounaud S."/>
            <person name="Singh I."/>
            <person name="Joardar V."/>
            <person name="Pakala S."/>
            <person name="Pakala S."/>
            <person name="Venepally P."/>
            <person name="Hoover J."/>
            <person name="Nierman W."/>
            <person name="Chung J."/>
            <person name="Losada L."/>
        </authorList>
    </citation>
    <scope>NUCLEOTIDE SEQUENCE [LARGE SCALE GENOMIC DNA]</scope>
    <source>
        <strain evidence="2 3">NIH1004</strain>
    </source>
</reference>
<organism evidence="2 3">
    <name type="scientific">Aspergillus tanneri</name>
    <dbReference type="NCBI Taxonomy" id="1220188"/>
    <lineage>
        <taxon>Eukaryota</taxon>
        <taxon>Fungi</taxon>
        <taxon>Dikarya</taxon>
        <taxon>Ascomycota</taxon>
        <taxon>Pezizomycotina</taxon>
        <taxon>Eurotiomycetes</taxon>
        <taxon>Eurotiomycetidae</taxon>
        <taxon>Eurotiales</taxon>
        <taxon>Aspergillaceae</taxon>
        <taxon>Aspergillus</taxon>
        <taxon>Aspergillus subgen. Circumdati</taxon>
    </lineage>
</organism>
<feature type="region of interest" description="Disordered" evidence="1">
    <location>
        <begin position="1"/>
        <end position="119"/>
    </location>
</feature>
<protein>
    <submittedName>
        <fullName evidence="2">Uncharacterized protein</fullName>
    </submittedName>
</protein>
<feature type="compositionally biased region" description="Basic residues" evidence="1">
    <location>
        <begin position="331"/>
        <end position="343"/>
    </location>
</feature>
<dbReference type="AlphaFoldDB" id="A0A4S3J4L0"/>
<evidence type="ECO:0000313" key="3">
    <source>
        <dbReference type="Proteomes" id="UP000308092"/>
    </source>
</evidence>
<name>A0A4S3J4L0_9EURO</name>
<feature type="region of interest" description="Disordered" evidence="1">
    <location>
        <begin position="307"/>
        <end position="391"/>
    </location>
</feature>
<feature type="compositionally biased region" description="Low complexity" evidence="1">
    <location>
        <begin position="175"/>
        <end position="195"/>
    </location>
</feature>
<accession>A0A4S3J4L0</accession>
<feature type="region of interest" description="Disordered" evidence="1">
    <location>
        <begin position="169"/>
        <end position="199"/>
    </location>
</feature>
<dbReference type="Proteomes" id="UP000308092">
    <property type="component" value="Unassembled WGS sequence"/>
</dbReference>
<feature type="compositionally biased region" description="Pro residues" evidence="1">
    <location>
        <begin position="44"/>
        <end position="60"/>
    </location>
</feature>
<evidence type="ECO:0000313" key="2">
    <source>
        <dbReference type="EMBL" id="THC89809.1"/>
    </source>
</evidence>
<sequence>MEQSSPQNLIRGLPRAPVNPGSFPPEYWNHLDSLYPDSDQHAAHPPPQQRLQPEPQPSQPQQPIGISWDHPVFSQQHSQQTTPLPPQQEPGHGIYPSSTPQSWRTTSLHQQPIMPSAPQGFAMPAQYRQVPQYPQGQMPFGSRPLAPSDNSAFQTFSVPRNYFGQQHLSIPDTFSQSPTPQAAQAQSSQSVPYQPVGHSHAINPYNLSTAFPDENSHSSLNLASEFAEPVPNVTDHQTINPQFLDTAQATNQHPSFTNFLYVNPADFEPHEDPKVFDFYRNDLQLQSVLPPAVNNHDAVVRHQNFDILAPTNGQKPSAVPMPVKGAETRKKQPGIKKQTKKTVTKFPSKKADGKLSASSSSSSETDDSDLEIEQAPEEPSPIPLTRPTEPEAAANYDVLRAVWSPRNRRPNVDKVKSALVAFKDVVKTVRDAWKDKTQAMKAAENKGDNDKAARLKQDAALQRRLMDVVVSTALDKGHPMIIEKDHALLVAS</sequence>
<dbReference type="EMBL" id="SOSA01000600">
    <property type="protein sequence ID" value="THC89809.1"/>
    <property type="molecule type" value="Genomic_DNA"/>
</dbReference>
<comment type="caution">
    <text evidence="2">The sequence shown here is derived from an EMBL/GenBank/DDBJ whole genome shotgun (WGS) entry which is preliminary data.</text>
</comment>